<keyword evidence="1" id="KW-0812">Transmembrane</keyword>
<comment type="caution">
    <text evidence="2">The sequence shown here is derived from an EMBL/GenBank/DDBJ whole genome shotgun (WGS) entry which is preliminary data.</text>
</comment>
<dbReference type="RefSeq" id="WP_105329519.1">
    <property type="nucleotide sequence ID" value="NZ_PUHY01000006.1"/>
</dbReference>
<evidence type="ECO:0000313" key="2">
    <source>
        <dbReference type="EMBL" id="PQO36229.1"/>
    </source>
</evidence>
<keyword evidence="1" id="KW-0472">Membrane</keyword>
<reference evidence="2 3" key="1">
    <citation type="submission" date="2018-02" db="EMBL/GenBank/DDBJ databases">
        <title>Comparative genomes isolates from brazilian mangrove.</title>
        <authorList>
            <person name="Araujo J.E."/>
            <person name="Taketani R.G."/>
            <person name="Silva M.C.P."/>
            <person name="Loureco M.V."/>
            <person name="Andreote F.D."/>
        </authorList>
    </citation>
    <scope>NUCLEOTIDE SEQUENCE [LARGE SCALE GENOMIC DNA]</scope>
    <source>
        <strain evidence="2 3">Hex-1 MGV</strain>
    </source>
</reference>
<keyword evidence="1" id="KW-1133">Transmembrane helix</keyword>
<dbReference type="AlphaFoldDB" id="A0A2S8FVM7"/>
<accession>A0A2S8FVM7</accession>
<dbReference type="Proteomes" id="UP000238322">
    <property type="component" value="Unassembled WGS sequence"/>
</dbReference>
<feature type="transmembrane region" description="Helical" evidence="1">
    <location>
        <begin position="214"/>
        <end position="231"/>
    </location>
</feature>
<dbReference type="EMBL" id="PUHY01000006">
    <property type="protein sequence ID" value="PQO36229.1"/>
    <property type="molecule type" value="Genomic_DNA"/>
</dbReference>
<gene>
    <name evidence="2" type="ORF">C5Y83_09950</name>
</gene>
<feature type="transmembrane region" description="Helical" evidence="1">
    <location>
        <begin position="177"/>
        <end position="202"/>
    </location>
</feature>
<evidence type="ECO:0000313" key="3">
    <source>
        <dbReference type="Proteomes" id="UP000238322"/>
    </source>
</evidence>
<protein>
    <submittedName>
        <fullName evidence="2">Uncharacterized protein</fullName>
    </submittedName>
</protein>
<sequence length="250" mass="28933">MNVELMQIVEQVVRPVCALKVTKLRMREDLYCQLEQIYQEEAVREGAPLERALELAKARFGAPELLREELQRTVMVSERIWATADQWFLRRKEEEPLVRFAIRVGWHIGAAVLLYFGVLLSTALWWHQEGVPAPIWVWLIVASVLCAIEGFVLTLLGNYALNNFEWTERDVRLARPMLFLGMSLLAGLSMGAAEVLQIYIVAGRFWHASYWDPFLLVLAMSSVIFAVVLYLRARQDIRFRPWSQIKLQAE</sequence>
<evidence type="ECO:0000256" key="1">
    <source>
        <dbReference type="SAM" id="Phobius"/>
    </source>
</evidence>
<name>A0A2S8FVM7_9BACT</name>
<organism evidence="2 3">
    <name type="scientific">Blastopirellula marina</name>
    <dbReference type="NCBI Taxonomy" id="124"/>
    <lineage>
        <taxon>Bacteria</taxon>
        <taxon>Pseudomonadati</taxon>
        <taxon>Planctomycetota</taxon>
        <taxon>Planctomycetia</taxon>
        <taxon>Pirellulales</taxon>
        <taxon>Pirellulaceae</taxon>
        <taxon>Blastopirellula</taxon>
    </lineage>
</organism>
<feature type="transmembrane region" description="Helical" evidence="1">
    <location>
        <begin position="100"/>
        <end position="123"/>
    </location>
</feature>
<proteinExistence type="predicted"/>
<feature type="transmembrane region" description="Helical" evidence="1">
    <location>
        <begin position="135"/>
        <end position="156"/>
    </location>
</feature>